<evidence type="ECO:0008006" key="3">
    <source>
        <dbReference type="Google" id="ProtNLM"/>
    </source>
</evidence>
<evidence type="ECO:0000313" key="2">
    <source>
        <dbReference type="Proteomes" id="UP000645966"/>
    </source>
</evidence>
<dbReference type="AlphaFoldDB" id="A0A934I0A7"/>
<dbReference type="Proteomes" id="UP000645966">
    <property type="component" value="Unassembled WGS sequence"/>
</dbReference>
<dbReference type="RefSeq" id="WP_198738887.1">
    <property type="nucleotide sequence ID" value="NZ_JAEIOS010000013.1"/>
</dbReference>
<dbReference type="SUPFAM" id="SSF103196">
    <property type="entry name" value="Roadblock/LC7 domain"/>
    <property type="match status" value="1"/>
</dbReference>
<comment type="caution">
    <text evidence="1">The sequence shown here is derived from an EMBL/GenBank/DDBJ whole genome shotgun (WGS) entry which is preliminary data.</text>
</comment>
<dbReference type="Gene3D" id="3.30.450.30">
    <property type="entry name" value="Dynein light chain 2a, cytoplasmic"/>
    <property type="match status" value="1"/>
</dbReference>
<keyword evidence="2" id="KW-1185">Reference proteome</keyword>
<dbReference type="EMBL" id="JAEIOS010000013">
    <property type="protein sequence ID" value="MBI8989862.1"/>
    <property type="molecule type" value="Genomic_DNA"/>
</dbReference>
<proteinExistence type="predicted"/>
<evidence type="ECO:0000313" key="1">
    <source>
        <dbReference type="EMBL" id="MBI8989862.1"/>
    </source>
</evidence>
<sequence length="122" mass="13409">MSRQEDLNNLIANISNDLDGFIGASVVDLDTGMSLASASKMANFDLDVASAYNSEMVKAKYKTIKALGLDTGLEDMLLTLDDQLHLIRMLDDQSFIYVAVDRHSSNLALLRTSVKRRIAEVA</sequence>
<reference evidence="1" key="1">
    <citation type="submission" date="2020-12" db="EMBL/GenBank/DDBJ databases">
        <title>Genome public.</title>
        <authorList>
            <person name="Sun Q."/>
        </authorList>
    </citation>
    <scope>NUCLEOTIDE SEQUENCE</scope>
    <source>
        <strain evidence="1">CCM 8863</strain>
    </source>
</reference>
<name>A0A934I0A7_9CORY</name>
<organism evidence="1 2">
    <name type="scientific">Corynebacterium meridianum</name>
    <dbReference type="NCBI Taxonomy" id="2765363"/>
    <lineage>
        <taxon>Bacteria</taxon>
        <taxon>Bacillati</taxon>
        <taxon>Actinomycetota</taxon>
        <taxon>Actinomycetes</taxon>
        <taxon>Mycobacteriales</taxon>
        <taxon>Corynebacteriaceae</taxon>
        <taxon>Corynebacterium</taxon>
    </lineage>
</organism>
<gene>
    <name evidence="1" type="ORF">JDV75_08845</name>
</gene>
<protein>
    <recommendedName>
        <fullName evidence="3">Roadblock/LAMTOR2 domain-containing protein</fullName>
    </recommendedName>
</protein>
<accession>A0A934I0A7</accession>